<keyword evidence="4" id="KW-1185">Reference proteome</keyword>
<evidence type="ECO:0000259" key="1">
    <source>
        <dbReference type="Pfam" id="PF08401"/>
    </source>
</evidence>
<dbReference type="InterPro" id="IPR041459">
    <property type="entry name" value="MPTase-PolyVal"/>
</dbReference>
<dbReference type="GO" id="GO:0003697">
    <property type="term" value="F:single-stranded DNA binding"/>
    <property type="evidence" value="ECO:0007669"/>
    <property type="project" value="InterPro"/>
</dbReference>
<dbReference type="InterPro" id="IPR013610">
    <property type="entry name" value="ArdC_N"/>
</dbReference>
<protein>
    <submittedName>
        <fullName evidence="3">Antirestriction protein ArdC</fullName>
    </submittedName>
</protein>
<evidence type="ECO:0000313" key="3">
    <source>
        <dbReference type="EMBL" id="MBA9076553.1"/>
    </source>
</evidence>
<dbReference type="Pfam" id="PF08401">
    <property type="entry name" value="ArdcN"/>
    <property type="match status" value="1"/>
</dbReference>
<dbReference type="EMBL" id="JACJIQ010000004">
    <property type="protein sequence ID" value="MBA9076553.1"/>
    <property type="molecule type" value="Genomic_DNA"/>
</dbReference>
<name>A0A839GG39_9BACT</name>
<gene>
    <name evidence="3" type="ORF">FHS90_001259</name>
</gene>
<evidence type="ECO:0000313" key="4">
    <source>
        <dbReference type="Proteomes" id="UP000563094"/>
    </source>
</evidence>
<dbReference type="AlphaFoldDB" id="A0A839GG39"/>
<dbReference type="Pfam" id="PF18818">
    <property type="entry name" value="MPTase-PolyVal"/>
    <property type="match status" value="1"/>
</dbReference>
<dbReference type="RefSeq" id="WP_182512365.1">
    <property type="nucleotide sequence ID" value="NZ_JACJIQ010000004.1"/>
</dbReference>
<accession>A0A839GG39</accession>
<feature type="domain" description="N-terminal" evidence="1">
    <location>
        <begin position="18"/>
        <end position="132"/>
    </location>
</feature>
<dbReference type="InterPro" id="IPR017113">
    <property type="entry name" value="Antirestriction_ArdC"/>
</dbReference>
<dbReference type="PIRSF" id="PIRSF037112">
    <property type="entry name" value="Antirestriction_ArdC"/>
    <property type="match status" value="1"/>
</dbReference>
<dbReference type="Proteomes" id="UP000563094">
    <property type="component" value="Unassembled WGS sequence"/>
</dbReference>
<sequence length="306" mass="34196">MGNTAPQKQPGPANTRRDVHQLVTDTIIQQLESGTIPWNKPWAGGNNALPGLPANFTTGKKYRGINIVLLWCSSIQNSYNSAEWASFKQWQEKKESIRKGEKGSLIVYYDTIEKEVEGEVQKIPFLKTSFVFNRCQLVSYTPPVPEASTHAECLVNKIDTVEHFIHNTKAIIEHKDEGACYIPSADKIVMPHPEQFLETTSCTATEGYYSTLLHELTHWTGSKPRLNRTGGKKFGDQNYATEELVAEFGAAFLCAGFGIATIEKGDHAGYIEHWLKVLKENKHCLLTAASEASKAVDYLHTLQPKE</sequence>
<feature type="domain" description="Polyvalent protein metallopeptidase" evidence="2">
    <location>
        <begin position="160"/>
        <end position="290"/>
    </location>
</feature>
<reference evidence="3 4" key="1">
    <citation type="submission" date="2020-08" db="EMBL/GenBank/DDBJ databases">
        <title>Genomic Encyclopedia of Type Strains, Phase IV (KMG-IV): sequencing the most valuable type-strain genomes for metagenomic binning, comparative biology and taxonomic classification.</title>
        <authorList>
            <person name="Goeker M."/>
        </authorList>
    </citation>
    <scope>NUCLEOTIDE SEQUENCE [LARGE SCALE GENOMIC DNA]</scope>
    <source>
        <strain evidence="3 4">DSM 29854</strain>
    </source>
</reference>
<evidence type="ECO:0000259" key="2">
    <source>
        <dbReference type="Pfam" id="PF18818"/>
    </source>
</evidence>
<comment type="caution">
    <text evidence="3">The sequence shown here is derived from an EMBL/GenBank/DDBJ whole genome shotgun (WGS) entry which is preliminary data.</text>
</comment>
<proteinExistence type="predicted"/>
<organism evidence="3 4">
    <name type="scientific">Rufibacter quisquiliarum</name>
    <dbReference type="NCBI Taxonomy" id="1549639"/>
    <lineage>
        <taxon>Bacteria</taxon>
        <taxon>Pseudomonadati</taxon>
        <taxon>Bacteroidota</taxon>
        <taxon>Cytophagia</taxon>
        <taxon>Cytophagales</taxon>
        <taxon>Hymenobacteraceae</taxon>
        <taxon>Rufibacter</taxon>
    </lineage>
</organism>